<organism evidence="1 2">
    <name type="scientific">Planktothrix agardhii (strain NIVA-CYA 126/8)</name>
    <dbReference type="NCBI Taxonomy" id="388467"/>
    <lineage>
        <taxon>Bacteria</taxon>
        <taxon>Bacillati</taxon>
        <taxon>Cyanobacteriota</taxon>
        <taxon>Cyanophyceae</taxon>
        <taxon>Oscillatoriophycideae</taxon>
        <taxon>Oscillatoriales</taxon>
        <taxon>Microcoleaceae</taxon>
        <taxon>Planktothrix</taxon>
    </lineage>
</organism>
<accession>A0A073CCV1</accession>
<evidence type="ECO:0008006" key="3">
    <source>
        <dbReference type="Google" id="ProtNLM"/>
    </source>
</evidence>
<dbReference type="EMBL" id="CM002803">
    <property type="protein sequence ID" value="KEI65473.1"/>
    <property type="molecule type" value="Genomic_DNA"/>
</dbReference>
<name>A0A073CCV1_PLAA1</name>
<dbReference type="GeneID" id="77286527"/>
<dbReference type="InterPro" id="IPR032568">
    <property type="entry name" value="DUF4926"/>
</dbReference>
<dbReference type="STRING" id="388467.A19Y_0235"/>
<dbReference type="Proteomes" id="UP000027395">
    <property type="component" value="Chromosome"/>
</dbReference>
<dbReference type="eggNOG" id="ENOG5033BH9">
    <property type="taxonomic scope" value="Bacteria"/>
</dbReference>
<dbReference type="RefSeq" id="WP_042151323.1">
    <property type="nucleotide sequence ID" value="NZ_CM002803.1"/>
</dbReference>
<evidence type="ECO:0000313" key="2">
    <source>
        <dbReference type="Proteomes" id="UP000027395"/>
    </source>
</evidence>
<dbReference type="AlphaFoldDB" id="A0A073CCV1"/>
<dbReference type="PATRIC" id="fig|388467.6.peg.187"/>
<gene>
    <name evidence="1" type="ORF">A19Y_0235</name>
</gene>
<reference evidence="1 2" key="1">
    <citation type="journal article" date="2014" name="Appl. Environ. Microbiol.">
        <title>Elucidation of insertion elements encoded on plasmids and in vitro construction of shuttle vectors from the toxic cyanobacterium Planktothrix.</title>
        <authorList>
            <person name="Christiansen G."/>
            <person name="Goesmann A."/>
            <person name="Kurmayer R."/>
        </authorList>
    </citation>
    <scope>NUCLEOTIDE SEQUENCE [LARGE SCALE GENOMIC DNA]</scope>
    <source>
        <strain evidence="1 2">NIVA-CYA 126/8</strain>
    </source>
</reference>
<evidence type="ECO:0000313" key="1">
    <source>
        <dbReference type="EMBL" id="KEI65473.1"/>
    </source>
</evidence>
<dbReference type="HOGENOM" id="CLU_174734_3_1_3"/>
<protein>
    <recommendedName>
        <fullName evidence="3">DUF4926 domain-containing protein</fullName>
    </recommendedName>
</protein>
<sequence length="74" mass="8188">MITELDRVVLTHDLAEYNLKVGDIGTVVLVHQEGLGYEVEFMTLTGQTITIISLFSSQIRAIGNREIAQARVLS</sequence>
<proteinExistence type="predicted"/>
<keyword evidence="2" id="KW-1185">Reference proteome</keyword>
<dbReference type="Pfam" id="PF16277">
    <property type="entry name" value="DUF4926"/>
    <property type="match status" value="1"/>
</dbReference>